<reference evidence="2 3" key="1">
    <citation type="journal article" date="2018" name="Nat. Biotechnol.">
        <title>A standardized bacterial taxonomy based on genome phylogeny substantially revises the tree of life.</title>
        <authorList>
            <person name="Parks D.H."/>
            <person name="Chuvochina M."/>
            <person name="Waite D.W."/>
            <person name="Rinke C."/>
            <person name="Skarshewski A."/>
            <person name="Chaumeil P.A."/>
            <person name="Hugenholtz P."/>
        </authorList>
    </citation>
    <scope>NUCLEOTIDE SEQUENCE [LARGE SCALE GENOMIC DNA]</scope>
    <source>
        <strain evidence="2">UBA11728</strain>
    </source>
</reference>
<dbReference type="EMBL" id="DPVV01000204">
    <property type="protein sequence ID" value="HCL01967.1"/>
    <property type="molecule type" value="Genomic_DNA"/>
</dbReference>
<organism evidence="2 3">
    <name type="scientific">Lachnoclostridium phytofermentans</name>
    <dbReference type="NCBI Taxonomy" id="66219"/>
    <lineage>
        <taxon>Bacteria</taxon>
        <taxon>Bacillati</taxon>
        <taxon>Bacillota</taxon>
        <taxon>Clostridia</taxon>
        <taxon>Lachnospirales</taxon>
        <taxon>Lachnospiraceae</taxon>
    </lineage>
</organism>
<dbReference type="GO" id="GO:0006352">
    <property type="term" value="P:DNA-templated transcription initiation"/>
    <property type="evidence" value="ECO:0007669"/>
    <property type="project" value="InterPro"/>
</dbReference>
<name>A0A3D2X5H5_9FIRM</name>
<dbReference type="Pfam" id="PF08281">
    <property type="entry name" value="Sigma70_r4_2"/>
    <property type="match status" value="1"/>
</dbReference>
<dbReference type="Gene3D" id="1.10.10.10">
    <property type="entry name" value="Winged helix-like DNA-binding domain superfamily/Winged helix DNA-binding domain"/>
    <property type="match status" value="1"/>
</dbReference>
<evidence type="ECO:0000313" key="2">
    <source>
        <dbReference type="EMBL" id="HCL01967.1"/>
    </source>
</evidence>
<evidence type="ECO:0000259" key="1">
    <source>
        <dbReference type="Pfam" id="PF08281"/>
    </source>
</evidence>
<sequence>MRTDEIARILKKKDTTIRSLLSRAREKLKTTLK</sequence>
<dbReference type="GO" id="GO:0003677">
    <property type="term" value="F:DNA binding"/>
    <property type="evidence" value="ECO:0007669"/>
    <property type="project" value="InterPro"/>
</dbReference>
<evidence type="ECO:0000313" key="3">
    <source>
        <dbReference type="Proteomes" id="UP000262969"/>
    </source>
</evidence>
<gene>
    <name evidence="2" type="ORF">DHW61_06040</name>
</gene>
<dbReference type="InterPro" id="IPR036388">
    <property type="entry name" value="WH-like_DNA-bd_sf"/>
</dbReference>
<feature type="domain" description="RNA polymerase sigma factor 70 region 4 type 2" evidence="1">
    <location>
        <begin position="1"/>
        <end position="28"/>
    </location>
</feature>
<dbReference type="AlphaFoldDB" id="A0A3D2X5H5"/>
<comment type="caution">
    <text evidence="2">The sequence shown here is derived from an EMBL/GenBank/DDBJ whole genome shotgun (WGS) entry which is preliminary data.</text>
</comment>
<proteinExistence type="predicted"/>
<protein>
    <submittedName>
        <fullName evidence="2">RNA polymerase subunit sigma-24</fullName>
    </submittedName>
</protein>
<dbReference type="InterPro" id="IPR013249">
    <property type="entry name" value="RNA_pol_sigma70_r4_t2"/>
</dbReference>
<accession>A0A3D2X5H5</accession>
<dbReference type="SUPFAM" id="SSF88659">
    <property type="entry name" value="Sigma3 and sigma4 domains of RNA polymerase sigma factors"/>
    <property type="match status" value="1"/>
</dbReference>
<dbReference type="InterPro" id="IPR013324">
    <property type="entry name" value="RNA_pol_sigma_r3/r4-like"/>
</dbReference>
<dbReference type="GO" id="GO:0016987">
    <property type="term" value="F:sigma factor activity"/>
    <property type="evidence" value="ECO:0007669"/>
    <property type="project" value="InterPro"/>
</dbReference>
<dbReference type="Proteomes" id="UP000262969">
    <property type="component" value="Unassembled WGS sequence"/>
</dbReference>
<feature type="non-terminal residue" evidence="2">
    <location>
        <position position="33"/>
    </location>
</feature>